<dbReference type="PROSITE" id="PS01040">
    <property type="entry name" value="SBP_BACTERIAL_5"/>
    <property type="match status" value="1"/>
</dbReference>
<dbReference type="PIRSF" id="PIRSF002741">
    <property type="entry name" value="MppA"/>
    <property type="match status" value="1"/>
</dbReference>
<evidence type="ECO:0000313" key="8">
    <source>
        <dbReference type="Proteomes" id="UP000078070"/>
    </source>
</evidence>
<protein>
    <submittedName>
        <fullName evidence="7">Peptide ABC transporter substrate-binding protein</fullName>
    </submittedName>
</protein>
<proteinExistence type="inferred from homology"/>
<evidence type="ECO:0000256" key="5">
    <source>
        <dbReference type="SAM" id="SignalP"/>
    </source>
</evidence>
<evidence type="ECO:0000256" key="4">
    <source>
        <dbReference type="ARBA" id="ARBA00022729"/>
    </source>
</evidence>
<evidence type="ECO:0000256" key="2">
    <source>
        <dbReference type="ARBA" id="ARBA00005695"/>
    </source>
</evidence>
<keyword evidence="3" id="KW-0813">Transport</keyword>
<dbReference type="KEGG" id="mars:A8C75_09160"/>
<reference evidence="8" key="1">
    <citation type="submission" date="2016-05" db="EMBL/GenBank/DDBJ databases">
        <authorList>
            <person name="Baek K."/>
            <person name="Yang S.-J."/>
        </authorList>
    </citation>
    <scope>NUCLEOTIDE SEQUENCE [LARGE SCALE GENOMIC DNA]</scope>
    <source>
        <strain evidence="8">ST58-10</strain>
    </source>
</reference>
<comment type="similarity">
    <text evidence="2">Belongs to the bacterial solute-binding protein 5 family.</text>
</comment>
<evidence type="ECO:0000256" key="1">
    <source>
        <dbReference type="ARBA" id="ARBA00004196"/>
    </source>
</evidence>
<dbReference type="PANTHER" id="PTHR30290">
    <property type="entry name" value="PERIPLASMIC BINDING COMPONENT OF ABC TRANSPORTER"/>
    <property type="match status" value="1"/>
</dbReference>
<dbReference type="AlphaFoldDB" id="A0A1A9EYS6"/>
<dbReference type="Gene3D" id="3.40.190.10">
    <property type="entry name" value="Periplasmic binding protein-like II"/>
    <property type="match status" value="1"/>
</dbReference>
<dbReference type="InterPro" id="IPR030678">
    <property type="entry name" value="Peptide/Ni-bd"/>
</dbReference>
<dbReference type="InterPro" id="IPR039424">
    <property type="entry name" value="SBP_5"/>
</dbReference>
<accession>A0A1A9EYS6</accession>
<dbReference type="SUPFAM" id="SSF53850">
    <property type="entry name" value="Periplasmic binding protein-like II"/>
    <property type="match status" value="1"/>
</dbReference>
<keyword evidence="8" id="KW-1185">Reference proteome</keyword>
<dbReference type="Gene3D" id="3.90.76.10">
    <property type="entry name" value="Dipeptide-binding Protein, Domain 1"/>
    <property type="match status" value="1"/>
</dbReference>
<dbReference type="Gene3D" id="3.10.105.10">
    <property type="entry name" value="Dipeptide-binding Protein, Domain 3"/>
    <property type="match status" value="1"/>
</dbReference>
<dbReference type="STRING" id="1821621.A8C75_09160"/>
<dbReference type="PANTHER" id="PTHR30290:SF10">
    <property type="entry name" value="PERIPLASMIC OLIGOPEPTIDE-BINDING PROTEIN-RELATED"/>
    <property type="match status" value="1"/>
</dbReference>
<dbReference type="GO" id="GO:1904680">
    <property type="term" value="F:peptide transmembrane transporter activity"/>
    <property type="evidence" value="ECO:0007669"/>
    <property type="project" value="TreeGrafter"/>
</dbReference>
<name>A0A1A9EYS6_9GAMM</name>
<dbReference type="CDD" id="cd08503">
    <property type="entry name" value="PBP2_NikA_DppA_OppA_like_17"/>
    <property type="match status" value="1"/>
</dbReference>
<dbReference type="InterPro" id="IPR023765">
    <property type="entry name" value="SBP_5_CS"/>
</dbReference>
<feature type="signal peptide" evidence="5">
    <location>
        <begin position="1"/>
        <end position="23"/>
    </location>
</feature>
<feature type="domain" description="Solute-binding protein family 5" evidence="6">
    <location>
        <begin position="68"/>
        <end position="402"/>
    </location>
</feature>
<dbReference type="GO" id="GO:0043190">
    <property type="term" value="C:ATP-binding cassette (ABC) transporter complex"/>
    <property type="evidence" value="ECO:0007669"/>
    <property type="project" value="InterPro"/>
</dbReference>
<organism evidence="7 8">
    <name type="scientific">Marinobacterium aestuarii</name>
    <dbReference type="NCBI Taxonomy" id="1821621"/>
    <lineage>
        <taxon>Bacteria</taxon>
        <taxon>Pseudomonadati</taxon>
        <taxon>Pseudomonadota</taxon>
        <taxon>Gammaproteobacteria</taxon>
        <taxon>Oceanospirillales</taxon>
        <taxon>Oceanospirillaceae</taxon>
        <taxon>Marinobacterium</taxon>
    </lineage>
</organism>
<dbReference type="EMBL" id="CP015839">
    <property type="protein sequence ID" value="ANG62633.1"/>
    <property type="molecule type" value="Genomic_DNA"/>
</dbReference>
<reference evidence="7 8" key="2">
    <citation type="journal article" date="2018" name="Int. J. Syst. Evol. Microbiol.">
        <title>Marinobacterium aestuarii sp. nov., a benzene-degrading marine bacterium isolated from estuary sediment.</title>
        <authorList>
            <person name="Bae S.S."/>
            <person name="Jung J."/>
            <person name="Chung D."/>
            <person name="Baek K."/>
        </authorList>
    </citation>
    <scope>NUCLEOTIDE SEQUENCE [LARGE SCALE GENOMIC DNA]</scope>
    <source>
        <strain evidence="7 8">ST58-10</strain>
    </source>
</reference>
<sequence>MPMKPLLSSALMAAALFASLADAGTLRIAHDVGYAGAESLDPISPSRFFDANQLLYSRLVRQGSDGEPSAEIATAWHPSPDARSWTFELRRGVKFHDGSDLTAADVKYTLERIKDPKIDSPVAAVLGVVDNVDVINDYKLRINLSSAHADLPLLLMDYRIRIIPQDSGDSIATSGIGSGPFMLEELDPEGTTSLKAFPGYWEGPPAADGINLIGIPDSQARVQALMAGQIDLEQSITSQQARLFVNNPQFQTQSIATGEWRTLVFRTDTAPYDDPRVRKALRMVVDRAEMMKLISGEHGGTVTCDNPVWSGDQYRAEIDCAQDIEGARKLLADAGYPNGIEVQISSADNEPEFIRMIEVYQQQAAAAGINVRLNMVPSDGYWSDVWMKDPAVSSRWSQRPADQIMNEAFRSGAAWNESFYQNPEFDRMLDAARSELHFDKRKALYAQLQQTLWQDGGALIPYHLNQTRALRSAVSGMDPVEQFSIRWNKVAID</sequence>
<dbReference type="Proteomes" id="UP000078070">
    <property type="component" value="Chromosome"/>
</dbReference>
<dbReference type="Pfam" id="PF00496">
    <property type="entry name" value="SBP_bac_5"/>
    <property type="match status" value="1"/>
</dbReference>
<evidence type="ECO:0000256" key="3">
    <source>
        <dbReference type="ARBA" id="ARBA00022448"/>
    </source>
</evidence>
<evidence type="ECO:0000313" key="7">
    <source>
        <dbReference type="EMBL" id="ANG62633.1"/>
    </source>
</evidence>
<dbReference type="GO" id="GO:0030288">
    <property type="term" value="C:outer membrane-bounded periplasmic space"/>
    <property type="evidence" value="ECO:0007669"/>
    <property type="project" value="UniProtKB-ARBA"/>
</dbReference>
<evidence type="ECO:0000259" key="6">
    <source>
        <dbReference type="Pfam" id="PF00496"/>
    </source>
</evidence>
<dbReference type="InterPro" id="IPR000914">
    <property type="entry name" value="SBP_5_dom"/>
</dbReference>
<gene>
    <name evidence="7" type="ORF">A8C75_09160</name>
</gene>
<dbReference type="GO" id="GO:0015833">
    <property type="term" value="P:peptide transport"/>
    <property type="evidence" value="ECO:0007669"/>
    <property type="project" value="TreeGrafter"/>
</dbReference>
<feature type="chain" id="PRO_5008386562" evidence="5">
    <location>
        <begin position="24"/>
        <end position="493"/>
    </location>
</feature>
<comment type="subcellular location">
    <subcellularLocation>
        <location evidence="1">Cell envelope</location>
    </subcellularLocation>
</comment>
<keyword evidence="4 5" id="KW-0732">Signal</keyword>